<sequence length="143" mass="15753">MAPSALFTTHVAVLELELAHATAATLITCITAPNRHVGRYNDHGRTEVSSEKTFSLLERRIWCADHPPDASRSRPSRSSASTLRCGCPSALHQSTHGPGKSSVQYPRRAGTHAHTSRLHHGVLAFWTRKARVKYPWHLCGVKA</sequence>
<gene>
    <name evidence="3" type="ORF">C8Q71DRAFT_552719</name>
</gene>
<feature type="chain" id="PRO_5046104395" description="Secreted protein" evidence="2">
    <location>
        <begin position="25"/>
        <end position="143"/>
    </location>
</feature>
<keyword evidence="4" id="KW-1185">Reference proteome</keyword>
<feature type="signal peptide" evidence="2">
    <location>
        <begin position="1"/>
        <end position="24"/>
    </location>
</feature>
<comment type="caution">
    <text evidence="3">The sequence shown here is derived from an EMBL/GenBank/DDBJ whole genome shotgun (WGS) entry which is preliminary data.</text>
</comment>
<evidence type="ECO:0000313" key="3">
    <source>
        <dbReference type="EMBL" id="KAH9837604.1"/>
    </source>
</evidence>
<dbReference type="Proteomes" id="UP000814176">
    <property type="component" value="Unassembled WGS sequence"/>
</dbReference>
<proteinExistence type="predicted"/>
<name>A0ABQ8KI21_9APHY</name>
<dbReference type="EMBL" id="JADCUA010000008">
    <property type="protein sequence ID" value="KAH9837604.1"/>
    <property type="molecule type" value="Genomic_DNA"/>
</dbReference>
<organism evidence="3 4">
    <name type="scientific">Rhodofomes roseus</name>
    <dbReference type="NCBI Taxonomy" id="34475"/>
    <lineage>
        <taxon>Eukaryota</taxon>
        <taxon>Fungi</taxon>
        <taxon>Dikarya</taxon>
        <taxon>Basidiomycota</taxon>
        <taxon>Agaricomycotina</taxon>
        <taxon>Agaricomycetes</taxon>
        <taxon>Polyporales</taxon>
        <taxon>Rhodofomes</taxon>
    </lineage>
</organism>
<accession>A0ABQ8KI21</accession>
<keyword evidence="2" id="KW-0732">Signal</keyword>
<protein>
    <recommendedName>
        <fullName evidence="5">Secreted protein</fullName>
    </recommendedName>
</protein>
<dbReference type="RefSeq" id="XP_047779642.1">
    <property type="nucleotide sequence ID" value="XM_047919300.1"/>
</dbReference>
<feature type="region of interest" description="Disordered" evidence="1">
    <location>
        <begin position="90"/>
        <end position="113"/>
    </location>
</feature>
<evidence type="ECO:0000256" key="1">
    <source>
        <dbReference type="SAM" id="MobiDB-lite"/>
    </source>
</evidence>
<feature type="compositionally biased region" description="Polar residues" evidence="1">
    <location>
        <begin position="91"/>
        <end position="104"/>
    </location>
</feature>
<evidence type="ECO:0000313" key="4">
    <source>
        <dbReference type="Proteomes" id="UP000814176"/>
    </source>
</evidence>
<reference evidence="3 4" key="1">
    <citation type="journal article" date="2021" name="Environ. Microbiol.">
        <title>Gene family expansions and transcriptome signatures uncover fungal adaptations to wood decay.</title>
        <authorList>
            <person name="Hage H."/>
            <person name="Miyauchi S."/>
            <person name="Viragh M."/>
            <person name="Drula E."/>
            <person name="Min B."/>
            <person name="Chaduli D."/>
            <person name="Navarro D."/>
            <person name="Favel A."/>
            <person name="Norest M."/>
            <person name="Lesage-Meessen L."/>
            <person name="Balint B."/>
            <person name="Merenyi Z."/>
            <person name="de Eugenio L."/>
            <person name="Morin E."/>
            <person name="Martinez A.T."/>
            <person name="Baldrian P."/>
            <person name="Stursova M."/>
            <person name="Martinez M.J."/>
            <person name="Novotny C."/>
            <person name="Magnuson J.K."/>
            <person name="Spatafora J.W."/>
            <person name="Maurice S."/>
            <person name="Pangilinan J."/>
            <person name="Andreopoulos W."/>
            <person name="LaButti K."/>
            <person name="Hundley H."/>
            <person name="Na H."/>
            <person name="Kuo A."/>
            <person name="Barry K."/>
            <person name="Lipzen A."/>
            <person name="Henrissat B."/>
            <person name="Riley R."/>
            <person name="Ahrendt S."/>
            <person name="Nagy L.G."/>
            <person name="Grigoriev I.V."/>
            <person name="Martin F."/>
            <person name="Rosso M.N."/>
        </authorList>
    </citation>
    <scope>NUCLEOTIDE SEQUENCE [LARGE SCALE GENOMIC DNA]</scope>
    <source>
        <strain evidence="3 4">CIRM-BRFM 1785</strain>
    </source>
</reference>
<evidence type="ECO:0008006" key="5">
    <source>
        <dbReference type="Google" id="ProtNLM"/>
    </source>
</evidence>
<dbReference type="GeneID" id="72000032"/>
<evidence type="ECO:0000256" key="2">
    <source>
        <dbReference type="SAM" id="SignalP"/>
    </source>
</evidence>